<dbReference type="Pfam" id="PF00027">
    <property type="entry name" value="cNMP_binding"/>
    <property type="match status" value="1"/>
</dbReference>
<dbReference type="PROSITE" id="PS51063">
    <property type="entry name" value="HTH_CRP_2"/>
    <property type="match status" value="1"/>
</dbReference>
<keyword evidence="6" id="KW-1185">Reference proteome</keyword>
<dbReference type="STRING" id="361041.VW35_16165"/>
<dbReference type="CDD" id="cd00038">
    <property type="entry name" value="CAP_ED"/>
    <property type="match status" value="1"/>
</dbReference>
<dbReference type="Pfam" id="PF13545">
    <property type="entry name" value="HTH_Crp_2"/>
    <property type="match status" value="1"/>
</dbReference>
<organism evidence="5 6">
    <name type="scientific">Devosia soli</name>
    <dbReference type="NCBI Taxonomy" id="361041"/>
    <lineage>
        <taxon>Bacteria</taxon>
        <taxon>Pseudomonadati</taxon>
        <taxon>Pseudomonadota</taxon>
        <taxon>Alphaproteobacteria</taxon>
        <taxon>Hyphomicrobiales</taxon>
        <taxon>Devosiaceae</taxon>
        <taxon>Devosia</taxon>
    </lineage>
</organism>
<dbReference type="InterPro" id="IPR036390">
    <property type="entry name" value="WH_DNA-bd_sf"/>
</dbReference>
<evidence type="ECO:0000313" key="6">
    <source>
        <dbReference type="Proteomes" id="UP000033514"/>
    </source>
</evidence>
<dbReference type="InterPro" id="IPR036388">
    <property type="entry name" value="WH-like_DNA-bd_sf"/>
</dbReference>
<gene>
    <name evidence="5" type="ORF">VW35_16165</name>
</gene>
<protein>
    <recommendedName>
        <fullName evidence="4">HTH crp-type domain-containing protein</fullName>
    </recommendedName>
</protein>
<dbReference type="InterPro" id="IPR014710">
    <property type="entry name" value="RmlC-like_jellyroll"/>
</dbReference>
<evidence type="ECO:0000259" key="4">
    <source>
        <dbReference type="PROSITE" id="PS51063"/>
    </source>
</evidence>
<dbReference type="Gene3D" id="2.60.120.10">
    <property type="entry name" value="Jelly Rolls"/>
    <property type="match status" value="1"/>
</dbReference>
<proteinExistence type="predicted"/>
<feature type="domain" description="HTH crp-type" evidence="4">
    <location>
        <begin position="148"/>
        <end position="222"/>
    </location>
</feature>
<dbReference type="AlphaFoldDB" id="A0A0F5L3C5"/>
<accession>A0A0F5L3C5</accession>
<dbReference type="GO" id="GO:0003677">
    <property type="term" value="F:DNA binding"/>
    <property type="evidence" value="ECO:0007669"/>
    <property type="project" value="UniProtKB-KW"/>
</dbReference>
<evidence type="ECO:0000256" key="3">
    <source>
        <dbReference type="ARBA" id="ARBA00023163"/>
    </source>
</evidence>
<dbReference type="PATRIC" id="fig|361041.3.peg.2631"/>
<evidence type="ECO:0000256" key="2">
    <source>
        <dbReference type="ARBA" id="ARBA00023125"/>
    </source>
</evidence>
<dbReference type="GO" id="GO:0006355">
    <property type="term" value="P:regulation of DNA-templated transcription"/>
    <property type="evidence" value="ECO:0007669"/>
    <property type="project" value="InterPro"/>
</dbReference>
<dbReference type="SUPFAM" id="SSF46785">
    <property type="entry name" value="Winged helix' DNA-binding domain"/>
    <property type="match status" value="1"/>
</dbReference>
<name>A0A0F5L3C5_9HYPH</name>
<dbReference type="SMART" id="SM00419">
    <property type="entry name" value="HTH_CRP"/>
    <property type="match status" value="1"/>
</dbReference>
<keyword evidence="1" id="KW-0805">Transcription regulation</keyword>
<dbReference type="Proteomes" id="UP000033514">
    <property type="component" value="Unassembled WGS sequence"/>
</dbReference>
<evidence type="ECO:0000256" key="1">
    <source>
        <dbReference type="ARBA" id="ARBA00023015"/>
    </source>
</evidence>
<dbReference type="EMBL" id="LAJG01000035">
    <property type="protein sequence ID" value="KKB76921.1"/>
    <property type="molecule type" value="Genomic_DNA"/>
</dbReference>
<sequence>MNSAIRALIIRLETIGEVTEIDKVALAALPVQERFYTRGSEIIPDGEISTSCCLILEGYAYRSKTLPDGNRQIFSLHTSGDIPDLHSLYLPKMDHTLGAISDCIVARIPHDAVKDALMRAPSLIGLLWRDTLIDAAAFRAWMLMLGQADAASRMAHLFCELYIRQSMAGLADGNSFALPLTQTDLSDILGTSVVHTNRTLQDLRRRGLLDFDQQVVTILAWEELRALAQFDPSYLHYLDRRVGRVDPAKL</sequence>
<dbReference type="InterPro" id="IPR000595">
    <property type="entry name" value="cNMP-bd_dom"/>
</dbReference>
<dbReference type="RefSeq" id="WP_046144133.1">
    <property type="nucleotide sequence ID" value="NZ_LAJG01000035.1"/>
</dbReference>
<dbReference type="InterPro" id="IPR018490">
    <property type="entry name" value="cNMP-bd_dom_sf"/>
</dbReference>
<reference evidence="5 6" key="1">
    <citation type="submission" date="2015-03" db="EMBL/GenBank/DDBJ databases">
        <authorList>
            <person name="Hassan Y.I."/>
            <person name="Lepp D."/>
            <person name="Zhou T."/>
        </authorList>
    </citation>
    <scope>NUCLEOTIDE SEQUENCE [LARGE SCALE GENOMIC DNA]</scope>
    <source>
        <strain evidence="5 6">GH2-10</strain>
    </source>
</reference>
<evidence type="ECO:0000313" key="5">
    <source>
        <dbReference type="EMBL" id="KKB76921.1"/>
    </source>
</evidence>
<dbReference type="InterPro" id="IPR012318">
    <property type="entry name" value="HTH_CRP"/>
</dbReference>
<keyword evidence="2" id="KW-0238">DNA-binding</keyword>
<dbReference type="Gene3D" id="1.10.10.10">
    <property type="entry name" value="Winged helix-like DNA-binding domain superfamily/Winged helix DNA-binding domain"/>
    <property type="match status" value="1"/>
</dbReference>
<keyword evidence="3" id="KW-0804">Transcription</keyword>
<comment type="caution">
    <text evidence="5">The sequence shown here is derived from an EMBL/GenBank/DDBJ whole genome shotgun (WGS) entry which is preliminary data.</text>
</comment>
<dbReference type="SUPFAM" id="SSF51206">
    <property type="entry name" value="cAMP-binding domain-like"/>
    <property type="match status" value="1"/>
</dbReference>